<keyword evidence="6 8" id="KW-0472">Membrane</keyword>
<dbReference type="GO" id="GO:0007155">
    <property type="term" value="P:cell adhesion"/>
    <property type="evidence" value="ECO:0007669"/>
    <property type="project" value="UniProtKB-KW"/>
</dbReference>
<evidence type="ECO:0000313" key="10">
    <source>
        <dbReference type="Proteomes" id="UP000507470"/>
    </source>
</evidence>
<keyword evidence="5 8" id="KW-1133">Transmembrane helix</keyword>
<evidence type="ECO:0000256" key="3">
    <source>
        <dbReference type="ARBA" id="ARBA00022692"/>
    </source>
</evidence>
<keyword evidence="10" id="KW-1185">Reference proteome</keyword>
<dbReference type="GO" id="GO:0016020">
    <property type="term" value="C:membrane"/>
    <property type="evidence" value="ECO:0007669"/>
    <property type="project" value="UniProtKB-SubCell"/>
</dbReference>
<feature type="region of interest" description="Disordered" evidence="7">
    <location>
        <begin position="175"/>
        <end position="200"/>
    </location>
</feature>
<feature type="compositionally biased region" description="Polar residues" evidence="7">
    <location>
        <begin position="177"/>
        <end position="194"/>
    </location>
</feature>
<reference evidence="9 10" key="1">
    <citation type="submission" date="2020-06" db="EMBL/GenBank/DDBJ databases">
        <authorList>
            <person name="Li R."/>
            <person name="Bekaert M."/>
        </authorList>
    </citation>
    <scope>NUCLEOTIDE SEQUENCE [LARGE SCALE GENOMIC DNA]</scope>
    <source>
        <strain evidence="10">wild</strain>
    </source>
</reference>
<evidence type="ECO:0000256" key="2">
    <source>
        <dbReference type="ARBA" id="ARBA00008141"/>
    </source>
</evidence>
<feature type="transmembrane region" description="Helical" evidence="8">
    <location>
        <begin position="242"/>
        <end position="265"/>
    </location>
</feature>
<evidence type="ECO:0000256" key="1">
    <source>
        <dbReference type="ARBA" id="ARBA00004141"/>
    </source>
</evidence>
<dbReference type="Pfam" id="PF04923">
    <property type="entry name" value="Ninjurin"/>
    <property type="match status" value="1"/>
</dbReference>
<evidence type="ECO:0000256" key="6">
    <source>
        <dbReference type="ARBA" id="ARBA00023136"/>
    </source>
</evidence>
<dbReference type="Proteomes" id="UP000507470">
    <property type="component" value="Unassembled WGS sequence"/>
</dbReference>
<dbReference type="AlphaFoldDB" id="A0A6J8DQ73"/>
<keyword evidence="3 8" id="KW-0812">Transmembrane</keyword>
<feature type="transmembrane region" description="Helical" evidence="8">
    <location>
        <begin position="135"/>
        <end position="159"/>
    </location>
</feature>
<evidence type="ECO:0000313" key="9">
    <source>
        <dbReference type="EMBL" id="CAC5410196.1"/>
    </source>
</evidence>
<accession>A0A6J8DQ73</accession>
<dbReference type="InterPro" id="IPR007007">
    <property type="entry name" value="Ninjurin"/>
</dbReference>
<dbReference type="GO" id="GO:0042246">
    <property type="term" value="P:tissue regeneration"/>
    <property type="evidence" value="ECO:0007669"/>
    <property type="project" value="InterPro"/>
</dbReference>
<proteinExistence type="inferred from homology"/>
<organism evidence="9 10">
    <name type="scientific">Mytilus coruscus</name>
    <name type="common">Sea mussel</name>
    <dbReference type="NCBI Taxonomy" id="42192"/>
    <lineage>
        <taxon>Eukaryota</taxon>
        <taxon>Metazoa</taxon>
        <taxon>Spiralia</taxon>
        <taxon>Lophotrochozoa</taxon>
        <taxon>Mollusca</taxon>
        <taxon>Bivalvia</taxon>
        <taxon>Autobranchia</taxon>
        <taxon>Pteriomorphia</taxon>
        <taxon>Mytilida</taxon>
        <taxon>Mytiloidea</taxon>
        <taxon>Mytilidae</taxon>
        <taxon>Mytilinae</taxon>
        <taxon>Mytilus</taxon>
    </lineage>
</organism>
<name>A0A6J8DQ73_MYTCO</name>
<comment type="subcellular location">
    <subcellularLocation>
        <location evidence="1">Membrane</location>
        <topology evidence="1">Multi-pass membrane protein</topology>
    </subcellularLocation>
</comment>
<evidence type="ECO:0000256" key="5">
    <source>
        <dbReference type="ARBA" id="ARBA00022989"/>
    </source>
</evidence>
<sequence length="271" mass="30472">MKTKPNFLLSNLYRYKAYRTKVDRLSSCQGRLMDAYTKITEAESKKECAPEMSSIFFINLNLPLDMQVEEDTHLVDGKLEKQPLNPSKEKENTIDPLNRFSESKKFIQNIADVALMMANISQLRAVLGLGDKNEFYIPLITLIILSLVSHTLFVFITVIRGHFIRKHQTAVRRAVKKSNSPVTNAQPTENNSPSLGGPDANKSKVETGNVGFCCCCVKKERIDEYSDTTYCQCPHCHTDLYLGYLCFFFVFITICANIGITGIGISGDCKS</sequence>
<protein>
    <submittedName>
        <fullName evidence="9">Uncharacterized protein</fullName>
    </submittedName>
</protein>
<dbReference type="EMBL" id="CACVKT020007742">
    <property type="protein sequence ID" value="CAC5410196.1"/>
    <property type="molecule type" value="Genomic_DNA"/>
</dbReference>
<evidence type="ECO:0000256" key="7">
    <source>
        <dbReference type="SAM" id="MobiDB-lite"/>
    </source>
</evidence>
<evidence type="ECO:0000256" key="8">
    <source>
        <dbReference type="SAM" id="Phobius"/>
    </source>
</evidence>
<dbReference type="OrthoDB" id="6116270at2759"/>
<dbReference type="PANTHER" id="PTHR12316">
    <property type="entry name" value="NINJURIN-RELATED"/>
    <property type="match status" value="1"/>
</dbReference>
<dbReference type="PANTHER" id="PTHR12316:SF17">
    <property type="entry name" value="NINJURIN C, ISOFORM D"/>
    <property type="match status" value="1"/>
</dbReference>
<evidence type="ECO:0000256" key="4">
    <source>
        <dbReference type="ARBA" id="ARBA00022889"/>
    </source>
</evidence>
<keyword evidence="4" id="KW-0130">Cell adhesion</keyword>
<comment type="similarity">
    <text evidence="2">Belongs to the ninjurin family.</text>
</comment>
<gene>
    <name evidence="9" type="ORF">MCOR_43399</name>
</gene>